<accession>A0ABX3TC52</accession>
<dbReference type="InterPro" id="IPR003148">
    <property type="entry name" value="RCK_N"/>
</dbReference>
<protein>
    <submittedName>
        <fullName evidence="2">Potassium transporter TrkA</fullName>
    </submittedName>
</protein>
<evidence type="ECO:0000259" key="1">
    <source>
        <dbReference type="Pfam" id="PF02254"/>
    </source>
</evidence>
<sequence>MLGGVTTTALLVAFIADVLLSRRFLALSLRPRALHLRSHIIVVGLCALGMRVVTDLIKAGYDVAVIERDQNNPFLSTTAELDVPVIFGDATLRPTLHAARVDTAR</sequence>
<name>A0ABX3TC52_9MYCO</name>
<evidence type="ECO:0000313" key="3">
    <source>
        <dbReference type="Proteomes" id="UP000192847"/>
    </source>
</evidence>
<organism evidence="2 3">
    <name type="scientific">Mycobacterium timonense</name>
    <dbReference type="NCBI Taxonomy" id="701043"/>
    <lineage>
        <taxon>Bacteria</taxon>
        <taxon>Bacillati</taxon>
        <taxon>Actinomycetota</taxon>
        <taxon>Actinomycetes</taxon>
        <taxon>Mycobacteriales</taxon>
        <taxon>Mycobacteriaceae</taxon>
        <taxon>Mycobacterium</taxon>
        <taxon>Mycobacterium avium complex (MAC)</taxon>
    </lineage>
</organism>
<feature type="non-terminal residue" evidence="2">
    <location>
        <position position="1"/>
    </location>
</feature>
<dbReference type="Proteomes" id="UP000192847">
    <property type="component" value="Unassembled WGS sequence"/>
</dbReference>
<proteinExistence type="predicted"/>
<dbReference type="SUPFAM" id="SSF51735">
    <property type="entry name" value="NAD(P)-binding Rossmann-fold domains"/>
    <property type="match status" value="1"/>
</dbReference>
<dbReference type="Pfam" id="PF02254">
    <property type="entry name" value="TrkA_N"/>
    <property type="match status" value="1"/>
</dbReference>
<keyword evidence="3" id="KW-1185">Reference proteome</keyword>
<feature type="domain" description="RCK N-terminal" evidence="1">
    <location>
        <begin position="40"/>
        <end position="105"/>
    </location>
</feature>
<gene>
    <name evidence="2" type="ORF">BST46_30490</name>
</gene>
<feature type="non-terminal residue" evidence="2">
    <location>
        <position position="105"/>
    </location>
</feature>
<dbReference type="InterPro" id="IPR050721">
    <property type="entry name" value="Trk_Ktr_HKT_K-transport"/>
</dbReference>
<dbReference type="Gene3D" id="3.40.50.720">
    <property type="entry name" value="NAD(P)-binding Rossmann-like Domain"/>
    <property type="match status" value="1"/>
</dbReference>
<dbReference type="RefSeq" id="WP_211285924.1">
    <property type="nucleotide sequence ID" value="NZ_MVIL01000924.1"/>
</dbReference>
<comment type="caution">
    <text evidence="2">The sequence shown here is derived from an EMBL/GenBank/DDBJ whole genome shotgun (WGS) entry which is preliminary data.</text>
</comment>
<dbReference type="PANTHER" id="PTHR43833">
    <property type="entry name" value="POTASSIUM CHANNEL PROTEIN 2-RELATED-RELATED"/>
    <property type="match status" value="1"/>
</dbReference>
<dbReference type="InterPro" id="IPR036291">
    <property type="entry name" value="NAD(P)-bd_dom_sf"/>
</dbReference>
<reference evidence="2 3" key="1">
    <citation type="submission" date="2017-02" db="EMBL/GenBank/DDBJ databases">
        <title>The new phylogeny of genus Mycobacterium.</title>
        <authorList>
            <person name="Tortoli E."/>
            <person name="Trovato A."/>
            <person name="Cirillo D.M."/>
        </authorList>
    </citation>
    <scope>NUCLEOTIDE SEQUENCE [LARGE SCALE GENOMIC DNA]</scope>
    <source>
        <strain evidence="2 3">CCUG 56329</strain>
    </source>
</reference>
<dbReference type="EMBL" id="MVIL01000924">
    <property type="protein sequence ID" value="ORB76374.1"/>
    <property type="molecule type" value="Genomic_DNA"/>
</dbReference>
<evidence type="ECO:0000313" key="2">
    <source>
        <dbReference type="EMBL" id="ORB76374.1"/>
    </source>
</evidence>
<dbReference type="PANTHER" id="PTHR43833:SF11">
    <property type="entry name" value="VOLTAGE-GATED POTASSIUM CHANNEL KCH"/>
    <property type="match status" value="1"/>
</dbReference>